<gene>
    <name evidence="11" type="ORF">C445_13957</name>
    <name evidence="10" type="ORF">CHINAEXTREME_17620</name>
</gene>
<dbReference type="NCBIfam" id="TIGR00974">
    <property type="entry name" value="3a0107s02c"/>
    <property type="match status" value="1"/>
</dbReference>
<dbReference type="CDD" id="cd06261">
    <property type="entry name" value="TM_PBP2"/>
    <property type="match status" value="1"/>
</dbReference>
<dbReference type="Proteomes" id="UP000186547">
    <property type="component" value="Chromosome"/>
</dbReference>
<dbReference type="STRING" id="358396.CHINAEXTREME_17620"/>
<evidence type="ECO:0000313" key="10">
    <source>
        <dbReference type="EMBL" id="APW99474.1"/>
    </source>
</evidence>
<dbReference type="PROSITE" id="PS50928">
    <property type="entry name" value="ABC_TM1"/>
    <property type="match status" value="1"/>
</dbReference>
<keyword evidence="7 8" id="KW-0472">Membrane</keyword>
<feature type="transmembrane region" description="Helical" evidence="8">
    <location>
        <begin position="208"/>
        <end position="228"/>
    </location>
</feature>
<evidence type="ECO:0000256" key="7">
    <source>
        <dbReference type="ARBA" id="ARBA00023136"/>
    </source>
</evidence>
<feature type="transmembrane region" description="Helical" evidence="8">
    <location>
        <begin position="516"/>
        <end position="540"/>
    </location>
</feature>
<comment type="subcellular location">
    <subcellularLocation>
        <location evidence="1 8">Cell membrane</location>
        <topology evidence="1 8">Multi-pass membrane protein</topology>
    </subcellularLocation>
</comment>
<dbReference type="PATRIC" id="fig|358396.7.peg.2839"/>
<evidence type="ECO:0000256" key="5">
    <source>
        <dbReference type="ARBA" id="ARBA00022692"/>
    </source>
</evidence>
<comment type="caution">
    <text evidence="8">Lacks conserved residue(s) required for the propagation of feature annotation.</text>
</comment>
<evidence type="ECO:0000256" key="8">
    <source>
        <dbReference type="RuleBase" id="RU363043"/>
    </source>
</evidence>
<reference evidence="10 13" key="1">
    <citation type="journal article" date="2011" name="J. Bacteriol.">
        <title>Genome sequence of Halobiforma lacisalsi AJ5, an extremely halophilic archaeon which harbors a bop gene.</title>
        <authorList>
            <person name="Jiang X."/>
            <person name="Wang S."/>
            <person name="Cheng H."/>
            <person name="Huo Y."/>
            <person name="Zhang X."/>
            <person name="Zhu X."/>
            <person name="Han X."/>
            <person name="Ni P."/>
            <person name="Wu M."/>
        </authorList>
    </citation>
    <scope>NUCLEOTIDE SEQUENCE [LARGE SCALE GENOMIC DNA]</scope>
    <source>
        <strain evidence="10 13">AJ5</strain>
    </source>
</reference>
<dbReference type="InterPro" id="IPR035906">
    <property type="entry name" value="MetI-like_sf"/>
</dbReference>
<evidence type="ECO:0000313" key="13">
    <source>
        <dbReference type="Proteomes" id="UP000186547"/>
    </source>
</evidence>
<feature type="transmembrane region" description="Helical" evidence="8">
    <location>
        <begin position="27"/>
        <end position="49"/>
    </location>
</feature>
<reference evidence="11 12" key="2">
    <citation type="journal article" date="2014" name="PLoS Genet.">
        <title>Phylogenetically driven sequencing of extremely halophilic archaea reveals strategies for static and dynamic osmo-response.</title>
        <authorList>
            <person name="Becker E.A."/>
            <person name="Seitzer P.M."/>
            <person name="Tritt A."/>
            <person name="Larsen D."/>
            <person name="Krusor M."/>
            <person name="Yao A.I."/>
            <person name="Wu D."/>
            <person name="Madern D."/>
            <person name="Eisen J.A."/>
            <person name="Darling A.E."/>
            <person name="Facciotti M.T."/>
        </authorList>
    </citation>
    <scope>NUCLEOTIDE SEQUENCE [LARGE SCALE GENOMIC DNA]</scope>
    <source>
        <strain evidence="11 12">AJ5</strain>
    </source>
</reference>
<keyword evidence="5 8" id="KW-0812">Transmembrane</keyword>
<feature type="transmembrane region" description="Helical" evidence="8">
    <location>
        <begin position="177"/>
        <end position="196"/>
    </location>
</feature>
<comment type="similarity">
    <text evidence="2 8">Belongs to the binding-protein-dependent transport system permease family. CysTW subfamily.</text>
</comment>
<dbReference type="PANTHER" id="PTHR43470">
    <property type="entry name" value="PHOSPHATE TRANSPORT SYSTEM PERMEASE PROTEIN PSTA-RELATED"/>
    <property type="match status" value="1"/>
</dbReference>
<dbReference type="EMBL" id="AOLZ01000044">
    <property type="protein sequence ID" value="EMA31592.1"/>
    <property type="molecule type" value="Genomic_DNA"/>
</dbReference>
<dbReference type="Gene3D" id="1.10.3720.10">
    <property type="entry name" value="MetI-like"/>
    <property type="match status" value="1"/>
</dbReference>
<feature type="transmembrane region" description="Helical" evidence="8">
    <location>
        <begin position="265"/>
        <end position="283"/>
    </location>
</feature>
<dbReference type="eggNOG" id="arCOG00168">
    <property type="taxonomic scope" value="Archaea"/>
</dbReference>
<dbReference type="GO" id="GO:0035435">
    <property type="term" value="P:phosphate ion transmembrane transport"/>
    <property type="evidence" value="ECO:0007669"/>
    <property type="project" value="InterPro"/>
</dbReference>
<feature type="domain" description="ABC transmembrane type-1" evidence="9">
    <location>
        <begin position="318"/>
        <end position="537"/>
    </location>
</feature>
<name>M0LDF3_NATLA</name>
<sequence length="547" mass="57161">MSTETERHDWAGASNVAARIKGSAFKYACLSAALFGIVTLLVLLTYVTIDAFQLAEASTEWYAVFVLSIGAPITAYWWRIRGTPAIDVAKTTTGGLLLSVGFGLFLVVVSIIVSPQIWAAYFLLAIFPAGALLVYGDRIEQVSDAHRWALGVAVVGALVASVARAPLTGVLALIKPWLLYFLTFAGPTALALRQWSVSREGRSRIGELAAAGVVGGSLLVGGLVEIGVLVAGDLAIVFLGGLSIPAVIVLTGQRETIAESSTARLGLGAPVVIAGSVLLAVFLPDLLGSSSPDPWVRSAFFQQGPSRLPERSGLYPPIIGSVFMLGVMIVAVFPLGVGAAIYLEEYAGDNRLTQLIQVNLSNLAGVPSVVYGLLGLAVFARGVTLEAGSVSIDLGLGLGTVLTAGLTVGLLVLPIVIISAQEAIRSVPKSVRRASYGMGASRWQTTRNVVLPEAFPGILTGTILALGRAIGETAPLIMIGAATSVSSPPESLFSTVTAMPLQIYAWRGSVQPEFRYGVVAAGVVTLLVVLLGMNAAAIVLRDRFERR</sequence>
<dbReference type="PANTHER" id="PTHR43470:SF5">
    <property type="entry name" value="PHOSPHATE TRANSPORT SYSTEM PERMEASE PROTEIN PSTA"/>
    <property type="match status" value="1"/>
</dbReference>
<dbReference type="KEGG" id="hlc:CHINAEXTREME17620"/>
<evidence type="ECO:0000256" key="6">
    <source>
        <dbReference type="ARBA" id="ARBA00022989"/>
    </source>
</evidence>
<organism evidence="11 12">
    <name type="scientific">Natronobacterium lacisalsi AJ5</name>
    <dbReference type="NCBI Taxonomy" id="358396"/>
    <lineage>
        <taxon>Archaea</taxon>
        <taxon>Methanobacteriati</taxon>
        <taxon>Methanobacteriota</taxon>
        <taxon>Stenosarchaea group</taxon>
        <taxon>Halobacteria</taxon>
        <taxon>Halobacteriales</taxon>
        <taxon>Natrialbaceae</taxon>
        <taxon>Natronobacterium</taxon>
    </lineage>
</organism>
<keyword evidence="6 8" id="KW-1133">Transmembrane helix</keyword>
<dbReference type="AlphaFoldDB" id="M0LDF3"/>
<feature type="transmembrane region" description="Helical" evidence="8">
    <location>
        <begin position="234"/>
        <end position="253"/>
    </location>
</feature>
<dbReference type="GeneID" id="30922982"/>
<dbReference type="RefSeq" id="WP_007142501.1">
    <property type="nucleotide sequence ID" value="NZ_AOLZ01000044.1"/>
</dbReference>
<feature type="transmembrane region" description="Helical" evidence="8">
    <location>
        <begin position="318"/>
        <end position="343"/>
    </location>
</feature>
<proteinExistence type="inferred from homology"/>
<evidence type="ECO:0000256" key="2">
    <source>
        <dbReference type="ARBA" id="ARBA00007069"/>
    </source>
</evidence>
<evidence type="ECO:0000256" key="4">
    <source>
        <dbReference type="ARBA" id="ARBA00022475"/>
    </source>
</evidence>
<evidence type="ECO:0000256" key="1">
    <source>
        <dbReference type="ARBA" id="ARBA00004651"/>
    </source>
</evidence>
<feature type="transmembrane region" description="Helical" evidence="8">
    <location>
        <begin position="92"/>
        <end position="112"/>
    </location>
</feature>
<keyword evidence="3" id="KW-0813">Transport</keyword>
<feature type="transmembrane region" description="Helical" evidence="8">
    <location>
        <begin position="396"/>
        <end position="420"/>
    </location>
</feature>
<dbReference type="EMBL" id="CP019285">
    <property type="protein sequence ID" value="APW99474.1"/>
    <property type="molecule type" value="Genomic_DNA"/>
</dbReference>
<dbReference type="GO" id="GO:0005886">
    <property type="term" value="C:plasma membrane"/>
    <property type="evidence" value="ECO:0007669"/>
    <property type="project" value="UniProtKB-SubCell"/>
</dbReference>
<dbReference type="InterPro" id="IPR005672">
    <property type="entry name" value="Phosphate_PstA"/>
</dbReference>
<protein>
    <recommendedName>
        <fullName evidence="8">Phosphate transport system permease protein PstA</fullName>
    </recommendedName>
</protein>
<dbReference type="InterPro" id="IPR000515">
    <property type="entry name" value="MetI-like"/>
</dbReference>
<feature type="transmembrane region" description="Helical" evidence="8">
    <location>
        <begin position="363"/>
        <end position="384"/>
    </location>
</feature>
<evidence type="ECO:0000313" key="12">
    <source>
        <dbReference type="Proteomes" id="UP000011555"/>
    </source>
</evidence>
<reference evidence="10" key="3">
    <citation type="submission" date="2017-01" db="EMBL/GenBank/DDBJ databases">
        <authorList>
            <person name="Mah S.A."/>
            <person name="Swanson W.J."/>
            <person name="Moy G.W."/>
            <person name="Vacquier V.D."/>
        </authorList>
    </citation>
    <scope>NUCLEOTIDE SEQUENCE</scope>
    <source>
        <strain evidence="10">AJ5</strain>
    </source>
</reference>
<keyword evidence="12" id="KW-1185">Reference proteome</keyword>
<feature type="transmembrane region" description="Helical" evidence="8">
    <location>
        <begin position="118"/>
        <end position="136"/>
    </location>
</feature>
<evidence type="ECO:0000313" key="11">
    <source>
        <dbReference type="EMBL" id="EMA31592.1"/>
    </source>
</evidence>
<feature type="transmembrane region" description="Helical" evidence="8">
    <location>
        <begin position="61"/>
        <end position="80"/>
    </location>
</feature>
<dbReference type="Proteomes" id="UP000011555">
    <property type="component" value="Unassembled WGS sequence"/>
</dbReference>
<keyword evidence="4 8" id="KW-1003">Cell membrane</keyword>
<dbReference type="GO" id="GO:0005315">
    <property type="term" value="F:phosphate transmembrane transporter activity"/>
    <property type="evidence" value="ECO:0007669"/>
    <property type="project" value="InterPro"/>
</dbReference>
<dbReference type="SUPFAM" id="SSF161098">
    <property type="entry name" value="MetI-like"/>
    <property type="match status" value="1"/>
</dbReference>
<evidence type="ECO:0000256" key="3">
    <source>
        <dbReference type="ARBA" id="ARBA00022448"/>
    </source>
</evidence>
<evidence type="ECO:0000259" key="9">
    <source>
        <dbReference type="PROSITE" id="PS50928"/>
    </source>
</evidence>
<dbReference type="Pfam" id="PF00528">
    <property type="entry name" value="BPD_transp_1"/>
    <property type="match status" value="1"/>
</dbReference>
<feature type="transmembrane region" description="Helical" evidence="8">
    <location>
        <begin position="148"/>
        <end position="165"/>
    </location>
</feature>
<accession>M0LDF3</accession>